<dbReference type="CDD" id="cd05483">
    <property type="entry name" value="retropepsin_like_bacteria"/>
    <property type="match status" value="1"/>
</dbReference>
<dbReference type="InterPro" id="IPR034122">
    <property type="entry name" value="Retropepsin-like_bacterial"/>
</dbReference>
<keyword evidence="4" id="KW-1185">Reference proteome</keyword>
<dbReference type="GO" id="GO:0008233">
    <property type="term" value="F:peptidase activity"/>
    <property type="evidence" value="ECO:0007669"/>
    <property type="project" value="UniProtKB-KW"/>
</dbReference>
<dbReference type="SUPFAM" id="SSF50156">
    <property type="entry name" value="PDZ domain-like"/>
    <property type="match status" value="1"/>
</dbReference>
<reference evidence="3 4" key="1">
    <citation type="submission" date="2024-06" db="EMBL/GenBank/DDBJ databases">
        <authorList>
            <person name="Kaempfer P."/>
            <person name="Viver T."/>
        </authorList>
    </citation>
    <scope>NUCLEOTIDE SEQUENCE [LARGE SCALE GENOMIC DNA]</scope>
    <source>
        <strain evidence="3 4">ST-119</strain>
    </source>
</reference>
<dbReference type="InterPro" id="IPR021109">
    <property type="entry name" value="Peptidase_aspartic_dom_sf"/>
</dbReference>
<dbReference type="SUPFAM" id="SSF50630">
    <property type="entry name" value="Acid proteases"/>
    <property type="match status" value="1"/>
</dbReference>
<protein>
    <submittedName>
        <fullName evidence="3">Aspartyl protease family protein</fullName>
    </submittedName>
</protein>
<dbReference type="RefSeq" id="WP_408085975.1">
    <property type="nucleotide sequence ID" value="NZ_JBELPZ010000020.1"/>
</dbReference>
<comment type="caution">
    <text evidence="3">The sequence shown here is derived from an EMBL/GenBank/DDBJ whole genome shotgun (WGS) entry which is preliminary data.</text>
</comment>
<dbReference type="EMBL" id="JBELPZ010000020">
    <property type="protein sequence ID" value="MFL9845694.1"/>
    <property type="molecule type" value="Genomic_DNA"/>
</dbReference>
<feature type="domain" description="PDZ" evidence="2">
    <location>
        <begin position="303"/>
        <end position="355"/>
    </location>
</feature>
<dbReference type="PROSITE" id="PS50106">
    <property type="entry name" value="PDZ"/>
    <property type="match status" value="1"/>
</dbReference>
<evidence type="ECO:0000256" key="1">
    <source>
        <dbReference type="SAM" id="SignalP"/>
    </source>
</evidence>
<proteinExistence type="predicted"/>
<dbReference type="Gene3D" id="2.40.70.10">
    <property type="entry name" value="Acid Proteases"/>
    <property type="match status" value="2"/>
</dbReference>
<dbReference type="Proteomes" id="UP001629156">
    <property type="component" value="Unassembled WGS sequence"/>
</dbReference>
<evidence type="ECO:0000313" key="4">
    <source>
        <dbReference type="Proteomes" id="UP001629156"/>
    </source>
</evidence>
<feature type="chain" id="PRO_5046874918" evidence="1">
    <location>
        <begin position="20"/>
        <end position="397"/>
    </location>
</feature>
<feature type="signal peptide" evidence="1">
    <location>
        <begin position="1"/>
        <end position="19"/>
    </location>
</feature>
<keyword evidence="3" id="KW-0645">Protease</keyword>
<dbReference type="SMART" id="SM00228">
    <property type="entry name" value="PDZ"/>
    <property type="match status" value="1"/>
</dbReference>
<name>A0ABW8YZE3_9FLAO</name>
<keyword evidence="1" id="KW-0732">Signal</keyword>
<evidence type="ECO:0000313" key="3">
    <source>
        <dbReference type="EMBL" id="MFL9845694.1"/>
    </source>
</evidence>
<keyword evidence="3" id="KW-0378">Hydrolase</keyword>
<dbReference type="Pfam" id="PF13650">
    <property type="entry name" value="Asp_protease_2"/>
    <property type="match status" value="1"/>
</dbReference>
<dbReference type="GO" id="GO:0006508">
    <property type="term" value="P:proteolysis"/>
    <property type="evidence" value="ECO:0007669"/>
    <property type="project" value="UniProtKB-KW"/>
</dbReference>
<gene>
    <name evidence="3" type="ORF">ABS766_14825</name>
</gene>
<sequence>MKIYNLLLLYLLTCWGASAQPDSYTAFKTETDWAATGFYYEIPFEYKQNAIIIKADIGGTLYDFILDTGAGLVISDEIARENNLSVVSQRTIAGANNLRQKVKVVKIDSLKIGKLTFRDYDADAMDYIDSGLTECTVGNGGIIGYKIMQNAAWQINYKKGTISIADGVVGMPNLSKAVRLPLEIKNSIPFVDIKINGKKERVVFDLGYFGSLLLNKKGFKRYKNLHYVTIEGSYSEGISGRKKDTFKIYKADTVNLGTASYTNKAFAVSDQIVFSLLGNKLIKDFIVTIDYKGSSIYLTPYVDASLDKGYTDFDITLSYDDNKFIIETIIENSESEKMGLNTGDEVVAINGKPIECHNTCDCQDYFFNLLHNSEELKITVLKEGMPKEYTLKKNKIF</sequence>
<dbReference type="Gene3D" id="2.30.42.10">
    <property type="match status" value="1"/>
</dbReference>
<dbReference type="InterPro" id="IPR036034">
    <property type="entry name" value="PDZ_sf"/>
</dbReference>
<evidence type="ECO:0000259" key="2">
    <source>
        <dbReference type="PROSITE" id="PS50106"/>
    </source>
</evidence>
<dbReference type="InterPro" id="IPR001478">
    <property type="entry name" value="PDZ"/>
</dbReference>
<organism evidence="3 4">
    <name type="scientific">Flavobacterium rhizosphaerae</name>
    <dbReference type="NCBI Taxonomy" id="3163298"/>
    <lineage>
        <taxon>Bacteria</taxon>
        <taxon>Pseudomonadati</taxon>
        <taxon>Bacteroidota</taxon>
        <taxon>Flavobacteriia</taxon>
        <taxon>Flavobacteriales</taxon>
        <taxon>Flavobacteriaceae</taxon>
        <taxon>Flavobacterium</taxon>
    </lineage>
</organism>
<accession>A0ABW8YZE3</accession>